<sequence length="112" mass="13157">MGTRIADLQDGYFWVMADIVSVENYKDWYYLAYNNKTCSRKVERDGDCFRCGQCAKTMTFVEYKYKVTVTLKDGTGHATFVLWDRECKEIMGIPASKMRDIMIEVKHTYIHL</sequence>
<feature type="domain" description="Replication factor A C-terminal" evidence="1">
    <location>
        <begin position="12"/>
        <end position="101"/>
    </location>
</feature>
<accession>A0A484LUP7</accession>
<gene>
    <name evidence="2" type="ORF">CCAM_LOCUS22019</name>
</gene>
<dbReference type="Pfam" id="PF08646">
    <property type="entry name" value="Rep_fac-A_C"/>
    <property type="match status" value="1"/>
</dbReference>
<dbReference type="InterPro" id="IPR013955">
    <property type="entry name" value="Rep_factor-A_C"/>
</dbReference>
<name>A0A484LUP7_9ASTE</name>
<dbReference type="SUPFAM" id="SSF50249">
    <property type="entry name" value="Nucleic acid-binding proteins"/>
    <property type="match status" value="1"/>
</dbReference>
<reference evidence="2 3" key="1">
    <citation type="submission" date="2018-04" db="EMBL/GenBank/DDBJ databases">
        <authorList>
            <person name="Vogel A."/>
        </authorList>
    </citation>
    <scope>NUCLEOTIDE SEQUENCE [LARGE SCALE GENOMIC DNA]</scope>
</reference>
<keyword evidence="3" id="KW-1185">Reference proteome</keyword>
<dbReference type="InterPro" id="IPR012340">
    <property type="entry name" value="NA-bd_OB-fold"/>
</dbReference>
<organism evidence="2 3">
    <name type="scientific">Cuscuta campestris</name>
    <dbReference type="NCBI Taxonomy" id="132261"/>
    <lineage>
        <taxon>Eukaryota</taxon>
        <taxon>Viridiplantae</taxon>
        <taxon>Streptophyta</taxon>
        <taxon>Embryophyta</taxon>
        <taxon>Tracheophyta</taxon>
        <taxon>Spermatophyta</taxon>
        <taxon>Magnoliopsida</taxon>
        <taxon>eudicotyledons</taxon>
        <taxon>Gunneridae</taxon>
        <taxon>Pentapetalae</taxon>
        <taxon>asterids</taxon>
        <taxon>lamiids</taxon>
        <taxon>Solanales</taxon>
        <taxon>Convolvulaceae</taxon>
        <taxon>Cuscuteae</taxon>
        <taxon>Cuscuta</taxon>
        <taxon>Cuscuta subgen. Grammica</taxon>
        <taxon>Cuscuta sect. Cleistogrammica</taxon>
    </lineage>
</organism>
<dbReference type="PANTHER" id="PTHR47165">
    <property type="entry name" value="OS03G0429900 PROTEIN"/>
    <property type="match status" value="1"/>
</dbReference>
<dbReference type="EMBL" id="OOIL02002111">
    <property type="protein sequence ID" value="VFQ80243.1"/>
    <property type="molecule type" value="Genomic_DNA"/>
</dbReference>
<dbReference type="Proteomes" id="UP000595140">
    <property type="component" value="Unassembled WGS sequence"/>
</dbReference>
<dbReference type="AlphaFoldDB" id="A0A484LUP7"/>
<protein>
    <recommendedName>
        <fullName evidence="1">Replication factor A C-terminal domain-containing protein</fullName>
    </recommendedName>
</protein>
<dbReference type="PANTHER" id="PTHR47165:SF4">
    <property type="entry name" value="OS03G0429900 PROTEIN"/>
    <property type="match status" value="1"/>
</dbReference>
<dbReference type="Gene3D" id="2.40.50.140">
    <property type="entry name" value="Nucleic acid-binding proteins"/>
    <property type="match status" value="1"/>
</dbReference>
<evidence type="ECO:0000313" key="3">
    <source>
        <dbReference type="Proteomes" id="UP000595140"/>
    </source>
</evidence>
<evidence type="ECO:0000259" key="1">
    <source>
        <dbReference type="Pfam" id="PF08646"/>
    </source>
</evidence>
<proteinExistence type="predicted"/>
<dbReference type="OrthoDB" id="1751331at2759"/>
<evidence type="ECO:0000313" key="2">
    <source>
        <dbReference type="EMBL" id="VFQ80243.1"/>
    </source>
</evidence>